<proteinExistence type="predicted"/>
<sequence length="239" mass="27649">MSKPVEKRKDVDQTRFDLEDVVAECLAQENGYEYGVEGLVSQKDSQYLSLQGNADREGIRDVDMLQISPECLSLMYEKFLNDNRGAMLSRSANVQKRRRVEFDFHECREWWDGESELSRKVILRKLLEKDIGAEIMPPSFVNGQLKCKIRRERIKAARKRIKRITHPLHADLDETVTPGILDSTCTEKRKKRRGVVVDGIDWEDLIIETLILHQVKEEEIEKGHYNTLLGLHVFNPGVA</sequence>
<accession>A0AAV0YW33</accession>
<gene>
    <name evidence="1" type="ORF">VFH_I437080</name>
</gene>
<protein>
    <submittedName>
        <fullName evidence="1">Uncharacterized protein</fullName>
    </submittedName>
</protein>
<dbReference type="Proteomes" id="UP001157006">
    <property type="component" value="Chromosome 1L"/>
</dbReference>
<dbReference type="EMBL" id="OX451736">
    <property type="protein sequence ID" value="CAI8590350.1"/>
    <property type="molecule type" value="Genomic_DNA"/>
</dbReference>
<dbReference type="InterPro" id="IPR053340">
    <property type="entry name" value="PTF2"/>
</dbReference>
<dbReference type="PANTHER" id="PTHR48428">
    <property type="entry name" value="PLANT-SPECIFIC TFIIB-RELATED PROTEIN PTF2"/>
    <property type="match status" value="1"/>
</dbReference>
<evidence type="ECO:0000313" key="2">
    <source>
        <dbReference type="Proteomes" id="UP001157006"/>
    </source>
</evidence>
<dbReference type="PANTHER" id="PTHR48428:SF1">
    <property type="entry name" value="PLANT-SPECIFIC TFIIB-RELATED PROTEIN PTF2"/>
    <property type="match status" value="1"/>
</dbReference>
<reference evidence="1 2" key="1">
    <citation type="submission" date="2023-01" db="EMBL/GenBank/DDBJ databases">
        <authorList>
            <person name="Kreplak J."/>
        </authorList>
    </citation>
    <scope>NUCLEOTIDE SEQUENCE [LARGE SCALE GENOMIC DNA]</scope>
</reference>
<keyword evidence="2" id="KW-1185">Reference proteome</keyword>
<organism evidence="1 2">
    <name type="scientific">Vicia faba</name>
    <name type="common">Broad bean</name>
    <name type="synonym">Faba vulgaris</name>
    <dbReference type="NCBI Taxonomy" id="3906"/>
    <lineage>
        <taxon>Eukaryota</taxon>
        <taxon>Viridiplantae</taxon>
        <taxon>Streptophyta</taxon>
        <taxon>Embryophyta</taxon>
        <taxon>Tracheophyta</taxon>
        <taxon>Spermatophyta</taxon>
        <taxon>Magnoliopsida</taxon>
        <taxon>eudicotyledons</taxon>
        <taxon>Gunneridae</taxon>
        <taxon>Pentapetalae</taxon>
        <taxon>rosids</taxon>
        <taxon>fabids</taxon>
        <taxon>Fabales</taxon>
        <taxon>Fabaceae</taxon>
        <taxon>Papilionoideae</taxon>
        <taxon>50 kb inversion clade</taxon>
        <taxon>NPAAA clade</taxon>
        <taxon>Hologalegina</taxon>
        <taxon>IRL clade</taxon>
        <taxon>Fabeae</taxon>
        <taxon>Vicia</taxon>
    </lineage>
</organism>
<evidence type="ECO:0000313" key="1">
    <source>
        <dbReference type="EMBL" id="CAI8590350.1"/>
    </source>
</evidence>
<name>A0AAV0YW33_VICFA</name>
<dbReference type="AlphaFoldDB" id="A0AAV0YW33"/>